<dbReference type="AlphaFoldDB" id="F2NHF8"/>
<dbReference type="EMBL" id="CP002629">
    <property type="protein sequence ID" value="AEB09074.1"/>
    <property type="molecule type" value="Genomic_DNA"/>
</dbReference>
<dbReference type="SUPFAM" id="SSF52172">
    <property type="entry name" value="CheY-like"/>
    <property type="match status" value="1"/>
</dbReference>
<dbReference type="RefSeq" id="WP_013706186.1">
    <property type="nucleotide sequence ID" value="NC_015388.1"/>
</dbReference>
<reference evidence="3 4" key="1">
    <citation type="journal article" date="2011" name="Stand. Genomic Sci.">
        <title>Complete genome sequence of the acetate-degrading sulfate reducer Desulfobacca acetoxidans type strain (ASRB2).</title>
        <authorList>
            <person name="Goker M."/>
            <person name="Teshima H."/>
            <person name="Lapidus A."/>
            <person name="Nolan M."/>
            <person name="Lucas S."/>
            <person name="Hammon N."/>
            <person name="Deshpande S."/>
            <person name="Cheng J.F."/>
            <person name="Tapia R."/>
            <person name="Han C."/>
            <person name="Goodwin L."/>
            <person name="Pitluck S."/>
            <person name="Huntemann M."/>
            <person name="Liolios K."/>
            <person name="Ivanova N."/>
            <person name="Pagani I."/>
            <person name="Mavromatis K."/>
            <person name="Ovchinikova G."/>
            <person name="Pati A."/>
            <person name="Chen A."/>
            <person name="Palaniappan K."/>
            <person name="Land M."/>
            <person name="Hauser L."/>
            <person name="Brambilla E.M."/>
            <person name="Rohde M."/>
            <person name="Spring S."/>
            <person name="Detter J.C."/>
            <person name="Woyke T."/>
            <person name="Bristow J."/>
            <person name="Eisen J.A."/>
            <person name="Markowitz V."/>
            <person name="Hugenholtz P."/>
            <person name="Kyrpides N.C."/>
            <person name="Klenk H.P."/>
        </authorList>
    </citation>
    <scope>NUCLEOTIDE SEQUENCE [LARGE SCALE GENOMIC DNA]</scope>
    <source>
        <strain evidence="4">ATCC 700848 / DSM 11109 / ASRB2</strain>
    </source>
</reference>
<evidence type="ECO:0000259" key="2">
    <source>
        <dbReference type="PROSITE" id="PS50110"/>
    </source>
</evidence>
<proteinExistence type="predicted"/>
<sequence length="125" mass="13460">MLNIILTTTRPEAFKTFSEALSSDQEVNLRLVQSGAEALEAGRAPSVHLIVFDADLPDGSPLDLVQKLLAINAMVNTVVVSPLSDEEFHEQSEGLGVLGRLPQLPGPSDATDLLHKLRRVIGYSS</sequence>
<dbReference type="Proteomes" id="UP000000483">
    <property type="component" value="Chromosome"/>
</dbReference>
<gene>
    <name evidence="3" type="ordered locus">Desac_1213</name>
</gene>
<dbReference type="eggNOG" id="COG0745">
    <property type="taxonomic scope" value="Bacteria"/>
</dbReference>
<evidence type="ECO:0000313" key="4">
    <source>
        <dbReference type="Proteomes" id="UP000000483"/>
    </source>
</evidence>
<evidence type="ECO:0000256" key="1">
    <source>
        <dbReference type="PROSITE-ProRule" id="PRU00169"/>
    </source>
</evidence>
<name>F2NHF8_DESAR</name>
<dbReference type="STRING" id="880072.Desac_1213"/>
<organism evidence="3 4">
    <name type="scientific">Desulfobacca acetoxidans (strain ATCC 700848 / DSM 11109 / ASRB2)</name>
    <dbReference type="NCBI Taxonomy" id="880072"/>
    <lineage>
        <taxon>Bacteria</taxon>
        <taxon>Pseudomonadati</taxon>
        <taxon>Thermodesulfobacteriota</taxon>
        <taxon>Desulfobaccia</taxon>
        <taxon>Desulfobaccales</taxon>
        <taxon>Desulfobaccaceae</taxon>
        <taxon>Desulfobacca</taxon>
    </lineage>
</organism>
<feature type="domain" description="Response regulatory" evidence="2">
    <location>
        <begin position="3"/>
        <end position="121"/>
    </location>
</feature>
<accession>F2NHF8</accession>
<dbReference type="GO" id="GO:0000160">
    <property type="term" value="P:phosphorelay signal transduction system"/>
    <property type="evidence" value="ECO:0007669"/>
    <property type="project" value="InterPro"/>
</dbReference>
<dbReference type="Gene3D" id="3.40.50.2300">
    <property type="match status" value="1"/>
</dbReference>
<dbReference type="KEGG" id="dao:Desac_1213"/>
<dbReference type="PROSITE" id="PS50110">
    <property type="entry name" value="RESPONSE_REGULATORY"/>
    <property type="match status" value="1"/>
</dbReference>
<reference evidence="4" key="2">
    <citation type="submission" date="2011-03" db="EMBL/GenBank/DDBJ databases">
        <title>The complete genome of Desulfobacca acetoxidans DSM 11109.</title>
        <authorList>
            <consortium name="US DOE Joint Genome Institute (JGI-PGF)"/>
            <person name="Lucas S."/>
            <person name="Copeland A."/>
            <person name="Lapidus A."/>
            <person name="Bruce D."/>
            <person name="Goodwin L."/>
            <person name="Pitluck S."/>
            <person name="Peters L."/>
            <person name="Kyrpides N."/>
            <person name="Mavromatis K."/>
            <person name="Ivanova N."/>
            <person name="Ovchinnikova G."/>
            <person name="Teshima H."/>
            <person name="Detter J.C."/>
            <person name="Han C."/>
            <person name="Land M."/>
            <person name="Hauser L."/>
            <person name="Markowitz V."/>
            <person name="Cheng J.-F."/>
            <person name="Hugenholtz P."/>
            <person name="Woyke T."/>
            <person name="Wu D."/>
            <person name="Spring S."/>
            <person name="Schueler E."/>
            <person name="Brambilla E."/>
            <person name="Klenk H.-P."/>
            <person name="Eisen J.A."/>
        </authorList>
    </citation>
    <scope>NUCLEOTIDE SEQUENCE [LARGE SCALE GENOMIC DNA]</scope>
    <source>
        <strain evidence="4">ATCC 700848 / DSM 11109 / ASRB2</strain>
    </source>
</reference>
<evidence type="ECO:0000313" key="3">
    <source>
        <dbReference type="EMBL" id="AEB09074.1"/>
    </source>
</evidence>
<dbReference type="HOGENOM" id="CLU_136263_0_0_7"/>
<dbReference type="OrthoDB" id="5418918at2"/>
<protein>
    <submittedName>
        <fullName evidence="3">Response regulator receiver protein</fullName>
    </submittedName>
</protein>
<dbReference type="InterPro" id="IPR011006">
    <property type="entry name" value="CheY-like_superfamily"/>
</dbReference>
<dbReference type="InterPro" id="IPR001789">
    <property type="entry name" value="Sig_transdc_resp-reg_receiver"/>
</dbReference>
<feature type="modified residue" description="4-aspartylphosphate" evidence="1">
    <location>
        <position position="53"/>
    </location>
</feature>
<keyword evidence="1" id="KW-0597">Phosphoprotein</keyword>
<keyword evidence="4" id="KW-1185">Reference proteome</keyword>